<evidence type="ECO:0000313" key="3">
    <source>
        <dbReference type="Proteomes" id="UP000253307"/>
    </source>
</evidence>
<feature type="transmembrane region" description="Helical" evidence="1">
    <location>
        <begin position="112"/>
        <end position="135"/>
    </location>
</feature>
<keyword evidence="1" id="KW-0472">Membrane</keyword>
<dbReference type="SUPFAM" id="SSF103473">
    <property type="entry name" value="MFS general substrate transporter"/>
    <property type="match status" value="1"/>
</dbReference>
<keyword evidence="1" id="KW-0812">Transmembrane</keyword>
<comment type="caution">
    <text evidence="2">The sequence shown here is derived from an EMBL/GenBank/DDBJ whole genome shotgun (WGS) entry which is preliminary data.</text>
</comment>
<protein>
    <recommendedName>
        <fullName evidence="4">MFS transporter</fullName>
    </recommendedName>
</protein>
<gene>
    <name evidence="2" type="ORF">DBW96_03675</name>
</gene>
<feature type="transmembrane region" description="Helical" evidence="1">
    <location>
        <begin position="229"/>
        <end position="249"/>
    </location>
</feature>
<dbReference type="InterPro" id="IPR036259">
    <property type="entry name" value="MFS_trans_sf"/>
</dbReference>
<sequence length="409" mass="46306">MDFSKEKIFLGYTLKAVLAAVFFFLVLFSWYTLRPIRNEMAVQNEEILPWLLGIGAMVMLLLNPIYSWIASNSNIKKVLSFTYLFFISNIVLFIFAWSFLGLQESLWVSRIFYVWANVYSFFVVSIFWVVVINLFQGVDRASYGVISAGGSIGAFLGATVSGLLSDTFTESGIIFYGLISASLLLLAMFVGIYIINISSNENINNTAGGKSFDGIKNVITDSQLRSIAIYMYLWTALMTVHWVTSISIISDWTSNSAQRISFFSQVEQVVIPLTLITQLFLVNWFINFFGSQRILISYGFIFLIAFIGYFMYPNIIWVAIVTVFLRWFEYGLNKPTREIVFSKLARNDRFKSTVLVDTFMVRIGDFSGSGFIALNKLLGVASSQIPLLAVPFAGILSYYGMRFDSKIKD</sequence>
<feature type="transmembrane region" description="Helical" evidence="1">
    <location>
        <begin position="173"/>
        <end position="195"/>
    </location>
</feature>
<dbReference type="PANTHER" id="PTHR43596">
    <property type="entry name" value="ADP,ATP CARRIER PROTEIN"/>
    <property type="match status" value="1"/>
</dbReference>
<feature type="transmembrane region" description="Helical" evidence="1">
    <location>
        <begin position="142"/>
        <end position="161"/>
    </location>
</feature>
<feature type="transmembrane region" description="Helical" evidence="1">
    <location>
        <begin position="81"/>
        <end position="100"/>
    </location>
</feature>
<feature type="transmembrane region" description="Helical" evidence="1">
    <location>
        <begin position="12"/>
        <end position="32"/>
    </location>
</feature>
<feature type="transmembrane region" description="Helical" evidence="1">
    <location>
        <begin position="269"/>
        <end position="289"/>
    </location>
</feature>
<dbReference type="PANTHER" id="PTHR43596:SF1">
    <property type="entry name" value="ADP,ATP CARRIER PROTEIN"/>
    <property type="match status" value="1"/>
</dbReference>
<evidence type="ECO:0000313" key="2">
    <source>
        <dbReference type="EMBL" id="RCL40243.1"/>
    </source>
</evidence>
<dbReference type="Gene3D" id="1.20.1250.20">
    <property type="entry name" value="MFS general substrate transporter like domains"/>
    <property type="match status" value="1"/>
</dbReference>
<evidence type="ECO:0000256" key="1">
    <source>
        <dbReference type="SAM" id="Phobius"/>
    </source>
</evidence>
<evidence type="ECO:0008006" key="4">
    <source>
        <dbReference type="Google" id="ProtNLM"/>
    </source>
</evidence>
<dbReference type="AlphaFoldDB" id="A0A368BSH3"/>
<dbReference type="Proteomes" id="UP000253307">
    <property type="component" value="Unassembled WGS sequence"/>
</dbReference>
<feature type="transmembrane region" description="Helical" evidence="1">
    <location>
        <begin position="301"/>
        <end position="328"/>
    </location>
</feature>
<name>A0A368BSH3_9GAMM</name>
<keyword evidence="1" id="KW-1133">Transmembrane helix</keyword>
<reference evidence="2 3" key="1">
    <citation type="journal article" date="2018" name="Microbiome">
        <title>Fine metagenomic profile of the Mediterranean stratified and mixed water columns revealed by assembly and recruitment.</title>
        <authorList>
            <person name="Haro-Moreno J.M."/>
            <person name="Lopez-Perez M."/>
            <person name="De La Torre J.R."/>
            <person name="Picazo A."/>
            <person name="Camacho A."/>
            <person name="Rodriguez-Valera F."/>
        </authorList>
    </citation>
    <scope>NUCLEOTIDE SEQUENCE [LARGE SCALE GENOMIC DNA]</scope>
    <source>
        <strain evidence="2">MED-G82</strain>
    </source>
</reference>
<organism evidence="2 3">
    <name type="scientific">SAR86 cluster bacterium</name>
    <dbReference type="NCBI Taxonomy" id="2030880"/>
    <lineage>
        <taxon>Bacteria</taxon>
        <taxon>Pseudomonadati</taxon>
        <taxon>Pseudomonadota</taxon>
        <taxon>Gammaproteobacteria</taxon>
        <taxon>SAR86 cluster</taxon>
    </lineage>
</organism>
<accession>A0A368BSH3</accession>
<dbReference type="EMBL" id="QOPE01000029">
    <property type="protein sequence ID" value="RCL40243.1"/>
    <property type="molecule type" value="Genomic_DNA"/>
</dbReference>
<feature type="transmembrane region" description="Helical" evidence="1">
    <location>
        <begin position="377"/>
        <end position="399"/>
    </location>
</feature>
<feature type="transmembrane region" description="Helical" evidence="1">
    <location>
        <begin position="47"/>
        <end position="69"/>
    </location>
</feature>
<proteinExistence type="predicted"/>